<gene>
    <name evidence="1" type="ORF">SDC9_135033</name>
</gene>
<dbReference type="AlphaFoldDB" id="A0A645DH67"/>
<organism evidence="1">
    <name type="scientific">bioreactor metagenome</name>
    <dbReference type="NCBI Taxonomy" id="1076179"/>
    <lineage>
        <taxon>unclassified sequences</taxon>
        <taxon>metagenomes</taxon>
        <taxon>ecological metagenomes</taxon>
    </lineage>
</organism>
<sequence>MKTKKMLSKLLHVICILLLIFILDNPMSAKDHLQSIPANASDMSAGKWHPKMFYIELPGLSMSFMLPDEPGRSGVHNLLFISKESGETLLLDTIKENKRYFTPFSPGSCYDVTLLYNNSTYVRCNEIILENGIEVDMRNQPIQPSDATSEHWEKTLRAFDYAIIDREPVGNERSPSGYMTKGYVFSNGIGKGEAWGASVYLGDKQIETTADGYFEIENKEDTEQTLLIGATLHSTFEKSNIIANCGLVVVLPDFGRARRVPR</sequence>
<name>A0A645DH67_9ZZZZ</name>
<proteinExistence type="predicted"/>
<accession>A0A645DH67</accession>
<comment type="caution">
    <text evidence="1">The sequence shown here is derived from an EMBL/GenBank/DDBJ whole genome shotgun (WGS) entry which is preliminary data.</text>
</comment>
<dbReference type="EMBL" id="VSSQ01035652">
    <property type="protein sequence ID" value="MPM87932.1"/>
    <property type="molecule type" value="Genomic_DNA"/>
</dbReference>
<reference evidence="1" key="1">
    <citation type="submission" date="2019-08" db="EMBL/GenBank/DDBJ databases">
        <authorList>
            <person name="Kucharzyk K."/>
            <person name="Murdoch R.W."/>
            <person name="Higgins S."/>
            <person name="Loffler F."/>
        </authorList>
    </citation>
    <scope>NUCLEOTIDE SEQUENCE</scope>
</reference>
<protein>
    <submittedName>
        <fullName evidence="1">Uncharacterized protein</fullName>
    </submittedName>
</protein>
<evidence type="ECO:0000313" key="1">
    <source>
        <dbReference type="EMBL" id="MPM87932.1"/>
    </source>
</evidence>